<dbReference type="AlphaFoldDB" id="A0A2T1J0U3"/>
<dbReference type="InterPro" id="IPR015421">
    <property type="entry name" value="PyrdxlP-dep_Trfase_major"/>
</dbReference>
<evidence type="ECO:0000313" key="6">
    <source>
        <dbReference type="EMBL" id="HCM30365.1"/>
    </source>
</evidence>
<proteinExistence type="inferred from homology"/>
<dbReference type="GO" id="GO:0030170">
    <property type="term" value="F:pyridoxal phosphate binding"/>
    <property type="evidence" value="ECO:0007669"/>
    <property type="project" value="InterPro"/>
</dbReference>
<dbReference type="Pfam" id="PF00392">
    <property type="entry name" value="GntR"/>
    <property type="match status" value="1"/>
</dbReference>
<dbReference type="KEGG" id="arj:DOM24_14035"/>
<evidence type="ECO:0000256" key="5">
    <source>
        <dbReference type="ARBA" id="ARBA00023163"/>
    </source>
</evidence>
<sequence>MENNVKKTKIEIVMQSVREKVANRHLVSGARLPSVRAMAQEFNFSVSTVVEAYERLVTEELIEARAGAGYFVCSSVRAYPLNTVEPCLTREIDPLWISRQSLEAKPDSLKPGCGWMPANWMPEAALRKALRKTSRTEPDGLVSYSTPAGYAPLRHLIARRMEMTGVYSLPEQIILSDSGTQSIDLICRLFLNPGDVVLIDDPCYFNFHALLKVHKVETIAVPFTAQGPDIAAFQAALAKRPRLYITNAGIHNPTGASLSISTAYQILKLAEAAQLIIIEDDIFADLELIPAPRYAALNGFHQVIQIGSFSKTLSASIRCGYIAAKPEWVERLIDLKIATCFNSNHLNTEIIYHALTDSAYRKHLDWLRLHLAEAMSKTAGNLKKLDIHPWLLPKAGMFLWCQLPAGYQADKISKDSLKHGVILAPGGAFSSSPTANQFLRFNVAQSNHKKIYQILEKVLNKQSRAGSTDI</sequence>
<dbReference type="InterPro" id="IPR015422">
    <property type="entry name" value="PyrdxlP-dep_Trfase_small"/>
</dbReference>
<dbReference type="PANTHER" id="PTHR46577">
    <property type="entry name" value="HTH-TYPE TRANSCRIPTIONAL REGULATORY PROTEIN GABR"/>
    <property type="match status" value="1"/>
</dbReference>
<dbReference type="InterPro" id="IPR015424">
    <property type="entry name" value="PyrdxlP-dep_Trfase"/>
</dbReference>
<dbReference type="SUPFAM" id="SSF53383">
    <property type="entry name" value="PLP-dependent transferases"/>
    <property type="match status" value="1"/>
</dbReference>
<evidence type="ECO:0000256" key="4">
    <source>
        <dbReference type="ARBA" id="ARBA00023125"/>
    </source>
</evidence>
<dbReference type="GeneID" id="56307221"/>
<dbReference type="RefSeq" id="WP_017401143.1">
    <property type="nucleotide sequence ID" value="NZ_BKVS01000023.1"/>
</dbReference>
<dbReference type="InterPro" id="IPR004839">
    <property type="entry name" value="Aminotransferase_I/II_large"/>
</dbReference>
<keyword evidence="3" id="KW-0805">Transcription regulation</keyword>
<dbReference type="CDD" id="cd00609">
    <property type="entry name" value="AAT_like"/>
    <property type="match status" value="1"/>
</dbReference>
<comment type="similarity">
    <text evidence="1">In the C-terminal section; belongs to the class-I pyridoxal-phosphate-dependent aminotransferase family.</text>
</comment>
<name>A0A2T1J0U3_ACIRA</name>
<organism evidence="6 7">
    <name type="scientific">Acinetobacter radioresistens</name>
    <dbReference type="NCBI Taxonomy" id="40216"/>
    <lineage>
        <taxon>Bacteria</taxon>
        <taxon>Pseudomonadati</taxon>
        <taxon>Pseudomonadota</taxon>
        <taxon>Gammaproteobacteria</taxon>
        <taxon>Moraxellales</taxon>
        <taxon>Moraxellaceae</taxon>
        <taxon>Acinetobacter</taxon>
    </lineage>
</organism>
<dbReference type="Gene3D" id="3.40.640.10">
    <property type="entry name" value="Type I PLP-dependent aspartate aminotransferase-like (Major domain)"/>
    <property type="match status" value="1"/>
</dbReference>
<dbReference type="EMBL" id="DPXL01000012">
    <property type="protein sequence ID" value="HCM30365.1"/>
    <property type="molecule type" value="Genomic_DNA"/>
</dbReference>
<evidence type="ECO:0000256" key="2">
    <source>
        <dbReference type="ARBA" id="ARBA00022898"/>
    </source>
</evidence>
<protein>
    <submittedName>
        <fullName evidence="6">PLP-dependent aminotransferase family protein</fullName>
    </submittedName>
</protein>
<gene>
    <name evidence="6" type="ORF">DIC32_00665</name>
</gene>
<dbReference type="CDD" id="cd07377">
    <property type="entry name" value="WHTH_GntR"/>
    <property type="match status" value="1"/>
</dbReference>
<dbReference type="InterPro" id="IPR000524">
    <property type="entry name" value="Tscrpt_reg_HTH_GntR"/>
</dbReference>
<keyword evidence="4" id="KW-0238">DNA-binding</keyword>
<keyword evidence="2" id="KW-0663">Pyridoxal phosphate</keyword>
<dbReference type="SUPFAM" id="SSF46785">
    <property type="entry name" value="Winged helix' DNA-binding domain"/>
    <property type="match status" value="1"/>
</dbReference>
<keyword evidence="5" id="KW-0804">Transcription</keyword>
<dbReference type="GO" id="GO:0003677">
    <property type="term" value="F:DNA binding"/>
    <property type="evidence" value="ECO:0007669"/>
    <property type="project" value="UniProtKB-KW"/>
</dbReference>
<dbReference type="PROSITE" id="PS50949">
    <property type="entry name" value="HTH_GNTR"/>
    <property type="match status" value="1"/>
</dbReference>
<dbReference type="Gene3D" id="1.10.10.10">
    <property type="entry name" value="Winged helix-like DNA-binding domain superfamily/Winged helix DNA-binding domain"/>
    <property type="match status" value="1"/>
</dbReference>
<keyword evidence="6" id="KW-0032">Aminotransferase</keyword>
<dbReference type="InterPro" id="IPR051446">
    <property type="entry name" value="HTH_trans_reg/aminotransferase"/>
</dbReference>
<evidence type="ECO:0000256" key="1">
    <source>
        <dbReference type="ARBA" id="ARBA00005384"/>
    </source>
</evidence>
<keyword evidence="6" id="KW-0808">Transferase</keyword>
<dbReference type="Proteomes" id="UP000262257">
    <property type="component" value="Unassembled WGS sequence"/>
</dbReference>
<accession>A0A2T1J0U3</accession>
<reference evidence="6 7" key="1">
    <citation type="journal article" date="2018" name="Nat. Biotechnol.">
        <title>A standardized bacterial taxonomy based on genome phylogeny substantially revises the tree of life.</title>
        <authorList>
            <person name="Parks D.H."/>
            <person name="Chuvochina M."/>
            <person name="Waite D.W."/>
            <person name="Rinke C."/>
            <person name="Skarshewski A."/>
            <person name="Chaumeil P.A."/>
            <person name="Hugenholtz P."/>
        </authorList>
    </citation>
    <scope>NUCLEOTIDE SEQUENCE [LARGE SCALE GENOMIC DNA]</scope>
    <source>
        <strain evidence="6">UBA10045</strain>
    </source>
</reference>
<evidence type="ECO:0000313" key="7">
    <source>
        <dbReference type="Proteomes" id="UP000262257"/>
    </source>
</evidence>
<dbReference type="Gene3D" id="3.90.1150.10">
    <property type="entry name" value="Aspartate Aminotransferase, domain 1"/>
    <property type="match status" value="1"/>
</dbReference>
<dbReference type="Pfam" id="PF00155">
    <property type="entry name" value="Aminotran_1_2"/>
    <property type="match status" value="1"/>
</dbReference>
<dbReference type="GO" id="GO:0008483">
    <property type="term" value="F:transaminase activity"/>
    <property type="evidence" value="ECO:0007669"/>
    <property type="project" value="UniProtKB-KW"/>
</dbReference>
<dbReference type="InterPro" id="IPR036390">
    <property type="entry name" value="WH_DNA-bd_sf"/>
</dbReference>
<dbReference type="SMART" id="SM00345">
    <property type="entry name" value="HTH_GNTR"/>
    <property type="match status" value="1"/>
</dbReference>
<dbReference type="PANTHER" id="PTHR46577:SF2">
    <property type="entry name" value="TRANSCRIPTIONAL REGULATORY PROTEIN"/>
    <property type="match status" value="1"/>
</dbReference>
<dbReference type="InterPro" id="IPR036388">
    <property type="entry name" value="WH-like_DNA-bd_sf"/>
</dbReference>
<dbReference type="GO" id="GO:0003700">
    <property type="term" value="F:DNA-binding transcription factor activity"/>
    <property type="evidence" value="ECO:0007669"/>
    <property type="project" value="InterPro"/>
</dbReference>
<comment type="caution">
    <text evidence="6">The sequence shown here is derived from an EMBL/GenBank/DDBJ whole genome shotgun (WGS) entry which is preliminary data.</text>
</comment>
<evidence type="ECO:0000256" key="3">
    <source>
        <dbReference type="ARBA" id="ARBA00023015"/>
    </source>
</evidence>